<comment type="caution">
    <text evidence="1">The sequence shown here is derived from an EMBL/GenBank/DDBJ whole genome shotgun (WGS) entry which is preliminary data.</text>
</comment>
<name>A0ACC0UKE7_9AGAM</name>
<gene>
    <name evidence="1" type="ORF">F5148DRAFT_1274261</name>
</gene>
<reference evidence="1" key="1">
    <citation type="submission" date="2021-03" db="EMBL/GenBank/DDBJ databases">
        <title>Evolutionary priming and transition to the ectomycorrhizal habit in an iconic lineage of mushroom-forming fungi: is preadaptation a requirement?</title>
        <authorList>
            <consortium name="DOE Joint Genome Institute"/>
            <person name="Looney B.P."/>
            <person name="Miyauchi S."/>
            <person name="Morin E."/>
            <person name="Drula E."/>
            <person name="Courty P.E."/>
            <person name="Chicoki N."/>
            <person name="Fauchery L."/>
            <person name="Kohler A."/>
            <person name="Kuo A."/>
            <person name="LaButti K."/>
            <person name="Pangilinan J."/>
            <person name="Lipzen A."/>
            <person name="Riley R."/>
            <person name="Andreopoulos W."/>
            <person name="He G."/>
            <person name="Johnson J."/>
            <person name="Barry K.W."/>
            <person name="Grigoriev I.V."/>
            <person name="Nagy L."/>
            <person name="Hibbett D."/>
            <person name="Henrissat B."/>
            <person name="Matheny P.B."/>
            <person name="Labbe J."/>
            <person name="Martin A.F."/>
        </authorList>
    </citation>
    <scope>NUCLEOTIDE SEQUENCE</scope>
    <source>
        <strain evidence="1">BPL698</strain>
    </source>
</reference>
<proteinExistence type="predicted"/>
<evidence type="ECO:0000313" key="1">
    <source>
        <dbReference type="EMBL" id="KAI9511524.1"/>
    </source>
</evidence>
<accession>A0ACC0UKE7</accession>
<sequence>MFSTVPSTESEDNRRKEVVAEGDAQPNITSVKEASPKENPPPALENEADSAIVTWDGPNDPTNPRNWSLKVKWYITLLISVNNLSATYASSSPSATAPFIEHAFHSSREVSYFVTTAFLLGYVFGPVLWGPGSEMFGRRAVLIPTLIAFTLTHLGQGLAQNMRTLIVTRFLSGFFACAPLNNSGGVMADIWETERRVPASSLLFTSIFLGPTLGPTVAGFIVSSRASWRWVFWVEMIFAGVCTIISFLFMPETYGPYILRRKARIFKNKDLRVEGEVKWTFGIFLEKTIFRPFKMLAQEPILVLITIYSSMVYAVLYALLEAFPVIFIDRHGLTISQNGLIFLGVAIGTTIGALSNIWINGGRYKILVREWRGFPPPERLLYPATIGGPLLVVGSFWLGWAGAYKAVPWYVPALATVVIGAAICLIFLSCLTYLVDTYLMYAASAFAASTMIRSATAAAFPLFTTQMFNNMGIQWAGTLIGLIAAVLAPIPFIFLKYGARIRTRSQFAPCIDLEIAKQLAAEKEAREKGGGV</sequence>
<keyword evidence="2" id="KW-1185">Reference proteome</keyword>
<organism evidence="1 2">
    <name type="scientific">Russula earlei</name>
    <dbReference type="NCBI Taxonomy" id="71964"/>
    <lineage>
        <taxon>Eukaryota</taxon>
        <taxon>Fungi</taxon>
        <taxon>Dikarya</taxon>
        <taxon>Basidiomycota</taxon>
        <taxon>Agaricomycotina</taxon>
        <taxon>Agaricomycetes</taxon>
        <taxon>Russulales</taxon>
        <taxon>Russulaceae</taxon>
        <taxon>Russula</taxon>
    </lineage>
</organism>
<evidence type="ECO:0000313" key="2">
    <source>
        <dbReference type="Proteomes" id="UP001207468"/>
    </source>
</evidence>
<dbReference type="EMBL" id="JAGFNK010000021">
    <property type="protein sequence ID" value="KAI9511524.1"/>
    <property type="molecule type" value="Genomic_DNA"/>
</dbReference>
<dbReference type="Proteomes" id="UP001207468">
    <property type="component" value="Unassembled WGS sequence"/>
</dbReference>
<protein>
    <submittedName>
        <fullName evidence="1">MFS polyamine transporter</fullName>
    </submittedName>
</protein>